<name>A0A5A7S501_9NOCA</name>
<protein>
    <recommendedName>
        <fullName evidence="2">DUF6802 domain-containing protein</fullName>
    </recommendedName>
</protein>
<comment type="caution">
    <text evidence="3">The sequence shown here is derived from an EMBL/GenBank/DDBJ whole genome shotgun (WGS) entry which is preliminary data.</text>
</comment>
<evidence type="ECO:0000313" key="4">
    <source>
        <dbReference type="Proteomes" id="UP000322244"/>
    </source>
</evidence>
<feature type="domain" description="DUF6802" evidence="2">
    <location>
        <begin position="1"/>
        <end position="102"/>
    </location>
</feature>
<dbReference type="RefSeq" id="WP_149433269.1">
    <property type="nucleotide sequence ID" value="NZ_VLNY01000029.1"/>
</dbReference>
<dbReference type="OrthoDB" id="4375009at2"/>
<evidence type="ECO:0000313" key="3">
    <source>
        <dbReference type="EMBL" id="KAA0016306.1"/>
    </source>
</evidence>
<dbReference type="EMBL" id="VLNY01000029">
    <property type="protein sequence ID" value="KAA0016306.1"/>
    <property type="molecule type" value="Genomic_DNA"/>
</dbReference>
<proteinExistence type="predicted"/>
<sequence>MIASNDFLLPDLPHIDASSSLDDLGAVALDHPTQDIDGDGTPDTNTITVDDSLVVVSDIDLDGFADHLSVVDHTGEFASWQFTQGADGEPHWEQTDHGRLGE</sequence>
<evidence type="ECO:0000256" key="1">
    <source>
        <dbReference type="SAM" id="MobiDB-lite"/>
    </source>
</evidence>
<dbReference type="Proteomes" id="UP000322244">
    <property type="component" value="Unassembled WGS sequence"/>
</dbReference>
<dbReference type="Pfam" id="PF20615">
    <property type="entry name" value="DUF6802"/>
    <property type="match status" value="1"/>
</dbReference>
<evidence type="ECO:0000259" key="2">
    <source>
        <dbReference type="Pfam" id="PF20615"/>
    </source>
</evidence>
<feature type="region of interest" description="Disordered" evidence="1">
    <location>
        <begin position="81"/>
        <end position="102"/>
    </location>
</feature>
<feature type="compositionally biased region" description="Basic and acidic residues" evidence="1">
    <location>
        <begin position="88"/>
        <end position="102"/>
    </location>
</feature>
<dbReference type="InterPro" id="IPR046543">
    <property type="entry name" value="DUF6802"/>
</dbReference>
<gene>
    <name evidence="3" type="ORF">FOY51_26495</name>
</gene>
<reference evidence="3 4" key="1">
    <citation type="submission" date="2019-07" db="EMBL/GenBank/DDBJ databases">
        <title>Rhodococcus cavernicolus sp. nov., isolated from a cave.</title>
        <authorList>
            <person name="Lee S.D."/>
        </authorList>
    </citation>
    <scope>NUCLEOTIDE SEQUENCE [LARGE SCALE GENOMIC DNA]</scope>
    <source>
        <strain evidence="3 4">C1-24</strain>
    </source>
</reference>
<accession>A0A5A7S501</accession>
<organism evidence="3 4">
    <name type="scientific">Antrihabitans cavernicola</name>
    <dbReference type="NCBI Taxonomy" id="2495913"/>
    <lineage>
        <taxon>Bacteria</taxon>
        <taxon>Bacillati</taxon>
        <taxon>Actinomycetota</taxon>
        <taxon>Actinomycetes</taxon>
        <taxon>Mycobacteriales</taxon>
        <taxon>Nocardiaceae</taxon>
        <taxon>Antrihabitans</taxon>
    </lineage>
</organism>
<keyword evidence="4" id="KW-1185">Reference proteome</keyword>
<dbReference type="AlphaFoldDB" id="A0A5A7S501"/>